<keyword evidence="2" id="KW-1185">Reference proteome</keyword>
<dbReference type="RefSeq" id="WP_004224149.1">
    <property type="nucleotide sequence ID" value="NZ_CP122283.1"/>
</dbReference>
<accession>A0ABY8KJ58</accession>
<organism evidence="1 2">
    <name type="scientific">Lysinibacillus capsici</name>
    <dbReference type="NCBI Taxonomy" id="2115968"/>
    <lineage>
        <taxon>Bacteria</taxon>
        <taxon>Bacillati</taxon>
        <taxon>Bacillota</taxon>
        <taxon>Bacilli</taxon>
        <taxon>Bacillales</taxon>
        <taxon>Bacillaceae</taxon>
        <taxon>Lysinibacillus</taxon>
    </lineage>
</organism>
<dbReference type="EMBL" id="CP122283">
    <property type="protein sequence ID" value="WGF39026.1"/>
    <property type="molecule type" value="Genomic_DNA"/>
</dbReference>
<proteinExistence type="predicted"/>
<evidence type="ECO:0000313" key="2">
    <source>
        <dbReference type="Proteomes" id="UP001244564"/>
    </source>
</evidence>
<gene>
    <name evidence="1" type="ORF">QBO96_01845</name>
</gene>
<evidence type="ECO:0000313" key="1">
    <source>
        <dbReference type="EMBL" id="WGF39026.1"/>
    </source>
</evidence>
<dbReference type="Proteomes" id="UP001244564">
    <property type="component" value="Chromosome"/>
</dbReference>
<reference evidence="1 2" key="1">
    <citation type="submission" date="2023-04" db="EMBL/GenBank/DDBJ databases">
        <title>Genomic of Lysinibacillus capsici TSBLM.</title>
        <authorList>
            <person name="Hu X.S."/>
            <person name="Yu C.H."/>
        </authorList>
    </citation>
    <scope>NUCLEOTIDE SEQUENCE [LARGE SCALE GENOMIC DNA]</scope>
    <source>
        <strain evidence="1 2">TSBLM</strain>
    </source>
</reference>
<name>A0ABY8KJ58_9BACI</name>
<sequence>MEERPKQQIYGYELEPVDISDMLSFVESRQEVHGNKPKVTLSMYGDDGKWHVDAAVRYKGREGKDEFQPFLLKSYKQLWRAEKYAKEIAEEYGFSNEGLNPSLTNTEMFLQYQKRKHVKDTFTKDMQNEIEQHGTELMKVVETQAVGEENDQSFLTKKEVEHLISEQFNRIEIGIEQMLNSVDQQSKKKTFADYRDEMKNLLKECRQHFKDSIIERTLTSKQKMDDKVIGLRNGVRDSISEVKDSAKSKLMQSILYMNERLKDFTTVIDQKLYEHEPVQLDRKQNKAMAAQAHER</sequence>
<protein>
    <submittedName>
        <fullName evidence="1">Uncharacterized protein</fullName>
    </submittedName>
</protein>